<protein>
    <submittedName>
        <fullName evidence="2">Uncharacterized protein</fullName>
    </submittedName>
</protein>
<evidence type="ECO:0000313" key="3">
    <source>
        <dbReference type="Proteomes" id="UP000235388"/>
    </source>
</evidence>
<dbReference type="Proteomes" id="UP000235388">
    <property type="component" value="Unassembled WGS sequence"/>
</dbReference>
<proteinExistence type="predicted"/>
<organism evidence="2 3">
    <name type="scientific">Puccinia coronata f. sp. avenae</name>
    <dbReference type="NCBI Taxonomy" id="200324"/>
    <lineage>
        <taxon>Eukaryota</taxon>
        <taxon>Fungi</taxon>
        <taxon>Dikarya</taxon>
        <taxon>Basidiomycota</taxon>
        <taxon>Pucciniomycotina</taxon>
        <taxon>Pucciniomycetes</taxon>
        <taxon>Pucciniales</taxon>
        <taxon>Pucciniaceae</taxon>
        <taxon>Puccinia</taxon>
    </lineage>
</organism>
<name>A0A2N5W0Y4_9BASI</name>
<gene>
    <name evidence="2" type="ORF">PCANC_02233</name>
</gene>
<dbReference type="EMBL" id="PGCJ01000027">
    <property type="protein sequence ID" value="PLW55919.1"/>
    <property type="molecule type" value="Genomic_DNA"/>
</dbReference>
<sequence length="107" mass="11980">MLFRMDSRKTTKSSSPVVRPTGHRYDSLLGITYFDVKKESKRHEEAAVSAAREPASMTRLNSETSPVPASERSFVLITAVGLPMIDLSEWDIVDSLDFTCENGKEQK</sequence>
<evidence type="ECO:0000313" key="2">
    <source>
        <dbReference type="EMBL" id="PLW55919.1"/>
    </source>
</evidence>
<feature type="region of interest" description="Disordered" evidence="1">
    <location>
        <begin position="1"/>
        <end position="21"/>
    </location>
</feature>
<keyword evidence="3" id="KW-1185">Reference proteome</keyword>
<reference evidence="2 3" key="1">
    <citation type="submission" date="2017-11" db="EMBL/GenBank/DDBJ databases">
        <title>De novo assembly and phasing of dikaryotic genomes from two isolates of Puccinia coronata f. sp. avenae, the causal agent of oat crown rust.</title>
        <authorList>
            <person name="Miller M.E."/>
            <person name="Zhang Y."/>
            <person name="Omidvar V."/>
            <person name="Sperschneider J."/>
            <person name="Schwessinger B."/>
            <person name="Raley C."/>
            <person name="Palmer J.M."/>
            <person name="Garnica D."/>
            <person name="Upadhyaya N."/>
            <person name="Rathjen J."/>
            <person name="Taylor J.M."/>
            <person name="Park R.F."/>
            <person name="Dodds P.N."/>
            <person name="Hirsch C.D."/>
            <person name="Kianian S.F."/>
            <person name="Figueroa M."/>
        </authorList>
    </citation>
    <scope>NUCLEOTIDE SEQUENCE [LARGE SCALE GENOMIC DNA]</scope>
    <source>
        <strain evidence="2">12NC29</strain>
    </source>
</reference>
<dbReference type="OrthoDB" id="2499159at2759"/>
<accession>A0A2N5W0Y4</accession>
<dbReference type="AlphaFoldDB" id="A0A2N5W0Y4"/>
<comment type="caution">
    <text evidence="2">The sequence shown here is derived from an EMBL/GenBank/DDBJ whole genome shotgun (WGS) entry which is preliminary data.</text>
</comment>
<evidence type="ECO:0000256" key="1">
    <source>
        <dbReference type="SAM" id="MobiDB-lite"/>
    </source>
</evidence>